<comment type="caution">
    <text evidence="1">The sequence shown here is derived from an EMBL/GenBank/DDBJ whole genome shotgun (WGS) entry which is preliminary data.</text>
</comment>
<reference evidence="1 2" key="1">
    <citation type="submission" date="2022-08" db="EMBL/GenBank/DDBJ databases">
        <title>Polyphasic taxonomy analysis of Qipengyuania sp.RS5-5.</title>
        <authorList>
            <person name="Xamxidin M."/>
            <person name="Wu M."/>
        </authorList>
    </citation>
    <scope>NUCLEOTIDE SEQUENCE [LARGE SCALE GENOMIC DNA]</scope>
    <source>
        <strain evidence="1 2">RS5-5</strain>
    </source>
</reference>
<dbReference type="EMBL" id="JANKHH010000001">
    <property type="protein sequence ID" value="MCR2832403.1"/>
    <property type="molecule type" value="Genomic_DNA"/>
</dbReference>
<name>A0ABT1XL62_9SPHN</name>
<keyword evidence="2" id="KW-1185">Reference proteome</keyword>
<evidence type="ECO:0000313" key="1">
    <source>
        <dbReference type="EMBL" id="MCR2832403.1"/>
    </source>
</evidence>
<evidence type="ECO:0000313" key="2">
    <source>
        <dbReference type="Proteomes" id="UP001206067"/>
    </source>
</evidence>
<organism evidence="1 2">
    <name type="scientific">Parerythrobacter lacustris</name>
    <dbReference type="NCBI Taxonomy" id="2969984"/>
    <lineage>
        <taxon>Bacteria</taxon>
        <taxon>Pseudomonadati</taxon>
        <taxon>Pseudomonadota</taxon>
        <taxon>Alphaproteobacteria</taxon>
        <taxon>Sphingomonadales</taxon>
        <taxon>Erythrobacteraceae</taxon>
        <taxon>Parerythrobacter</taxon>
    </lineage>
</organism>
<dbReference type="Proteomes" id="UP001206067">
    <property type="component" value="Unassembled WGS sequence"/>
</dbReference>
<sequence>MKLITQDQRERMLANGKANADRCGGIDFKPVVKLFAPDFNATWLLTELDPENEDMAFGLCDLGEPELGWVSLPDLADLRGPFGLPIERDRHFGGDYPLSVYARAARRTGCIVTDDRCLEGAKAHLDAERQEAVA</sequence>
<protein>
    <submittedName>
        <fullName evidence="1">DUF2958 domain-containing protein</fullName>
    </submittedName>
</protein>
<gene>
    <name evidence="1" type="ORF">NSO95_00470</name>
</gene>
<proteinExistence type="predicted"/>
<accession>A0ABT1XL62</accession>
<dbReference type="InterPro" id="IPR021341">
    <property type="entry name" value="DUF2958"/>
</dbReference>
<dbReference type="Pfam" id="PF11171">
    <property type="entry name" value="DUF2958"/>
    <property type="match status" value="1"/>
</dbReference>